<keyword evidence="1" id="KW-0812">Transmembrane</keyword>
<dbReference type="EMBL" id="LZLC01000162">
    <property type="protein sequence ID" value="OBJ40118.1"/>
    <property type="molecule type" value="Genomic_DNA"/>
</dbReference>
<feature type="transmembrane region" description="Helical" evidence="1">
    <location>
        <begin position="72"/>
        <end position="96"/>
    </location>
</feature>
<organism evidence="2 3">
    <name type="scientific">Mycolicibacterium mucogenicum</name>
    <name type="common">Mycobacterium mucogenicum</name>
    <dbReference type="NCBI Taxonomy" id="56689"/>
    <lineage>
        <taxon>Bacteria</taxon>
        <taxon>Bacillati</taxon>
        <taxon>Actinomycetota</taxon>
        <taxon>Actinomycetes</taxon>
        <taxon>Mycobacteriales</taxon>
        <taxon>Mycobacteriaceae</taxon>
        <taxon>Mycolicibacterium</taxon>
    </lineage>
</organism>
<name>A0A1A3GXL0_MYCMU</name>
<dbReference type="STRING" id="56689.GCA_001291445_00552"/>
<dbReference type="Proteomes" id="UP000093898">
    <property type="component" value="Unassembled WGS sequence"/>
</dbReference>
<keyword evidence="1" id="KW-0472">Membrane</keyword>
<comment type="caution">
    <text evidence="2">The sequence shown here is derived from an EMBL/GenBank/DDBJ whole genome shotgun (WGS) entry which is preliminary data.</text>
</comment>
<proteinExistence type="predicted"/>
<keyword evidence="1" id="KW-1133">Transmembrane helix</keyword>
<dbReference type="RefSeq" id="WP_064982532.1">
    <property type="nucleotide sequence ID" value="NZ_LZLC01000162.1"/>
</dbReference>
<evidence type="ECO:0000313" key="2">
    <source>
        <dbReference type="EMBL" id="OBJ40118.1"/>
    </source>
</evidence>
<evidence type="ECO:0000313" key="3">
    <source>
        <dbReference type="Proteomes" id="UP000093898"/>
    </source>
</evidence>
<feature type="transmembrane region" description="Helical" evidence="1">
    <location>
        <begin position="102"/>
        <end position="124"/>
    </location>
</feature>
<dbReference type="OrthoDB" id="4732937at2"/>
<reference evidence="2 3" key="1">
    <citation type="submission" date="2016-06" db="EMBL/GenBank/DDBJ databases">
        <authorList>
            <person name="Kjaerup R.B."/>
            <person name="Dalgaard T.S."/>
            <person name="Juul-Madsen H.R."/>
        </authorList>
    </citation>
    <scope>NUCLEOTIDE SEQUENCE [LARGE SCALE GENOMIC DNA]</scope>
    <source>
        <strain evidence="2 3">1127319.6</strain>
    </source>
</reference>
<accession>A0A1A3GXL0</accession>
<dbReference type="AlphaFoldDB" id="A0A1A3GXL0"/>
<evidence type="ECO:0000256" key="1">
    <source>
        <dbReference type="SAM" id="Phobius"/>
    </source>
</evidence>
<feature type="transmembrane region" description="Helical" evidence="1">
    <location>
        <begin position="22"/>
        <end position="51"/>
    </location>
</feature>
<gene>
    <name evidence="2" type="ORF">A5630_25505</name>
</gene>
<protein>
    <submittedName>
        <fullName evidence="2">Uncharacterized protein</fullName>
    </submittedName>
</protein>
<sequence>MTHDPEPSDGETPTRPWLPTHWAWFAGIVGGLGVIGCGFAFLLMLPLAMATDGCHDGSTDWVCTLSARGQNFLIAIPWLCLMAGIVAAVVTAALAARRRWSPLIGIPVGLVVAWVMIPIGKAIALHV</sequence>